<dbReference type="PROSITE" id="PS50931">
    <property type="entry name" value="HTH_LYSR"/>
    <property type="match status" value="1"/>
</dbReference>
<evidence type="ECO:0000259" key="5">
    <source>
        <dbReference type="PROSITE" id="PS50931"/>
    </source>
</evidence>
<feature type="domain" description="HTH lysR-type" evidence="5">
    <location>
        <begin position="14"/>
        <end position="71"/>
    </location>
</feature>
<evidence type="ECO:0000313" key="7">
    <source>
        <dbReference type="Proteomes" id="UP000484255"/>
    </source>
</evidence>
<name>A0A7C9TJK8_9BURK</name>
<dbReference type="PANTHER" id="PTHR30419:SF8">
    <property type="entry name" value="NITROGEN ASSIMILATION TRANSCRIPTIONAL ACTIVATOR-RELATED"/>
    <property type="match status" value="1"/>
</dbReference>
<protein>
    <submittedName>
        <fullName evidence="6">LysR family transcriptional regulator</fullName>
    </submittedName>
</protein>
<evidence type="ECO:0000256" key="3">
    <source>
        <dbReference type="ARBA" id="ARBA00023125"/>
    </source>
</evidence>
<evidence type="ECO:0000256" key="1">
    <source>
        <dbReference type="ARBA" id="ARBA00009437"/>
    </source>
</evidence>
<keyword evidence="3" id="KW-0238">DNA-binding</keyword>
<dbReference type="InterPro" id="IPR036388">
    <property type="entry name" value="WH-like_DNA-bd_sf"/>
</dbReference>
<dbReference type="InterPro" id="IPR050950">
    <property type="entry name" value="HTH-type_LysR_regulators"/>
</dbReference>
<evidence type="ECO:0000313" key="6">
    <source>
        <dbReference type="EMBL" id="NDY90307.1"/>
    </source>
</evidence>
<gene>
    <name evidence="6" type="ORF">G3A44_03755</name>
</gene>
<keyword evidence="2" id="KW-0805">Transcription regulation</keyword>
<dbReference type="PANTHER" id="PTHR30419">
    <property type="entry name" value="HTH-TYPE TRANSCRIPTIONAL REGULATOR YBHD"/>
    <property type="match status" value="1"/>
</dbReference>
<proteinExistence type="inferred from homology"/>
<dbReference type="AlphaFoldDB" id="A0A7C9TJK8"/>
<keyword evidence="4" id="KW-0804">Transcription</keyword>
<evidence type="ECO:0000256" key="4">
    <source>
        <dbReference type="ARBA" id="ARBA00023163"/>
    </source>
</evidence>
<dbReference type="InterPro" id="IPR000847">
    <property type="entry name" value="LysR_HTH_N"/>
</dbReference>
<dbReference type="GO" id="GO:0005829">
    <property type="term" value="C:cytosol"/>
    <property type="evidence" value="ECO:0007669"/>
    <property type="project" value="TreeGrafter"/>
</dbReference>
<keyword evidence="7" id="KW-1185">Reference proteome</keyword>
<organism evidence="6 7">
    <name type="scientific">Ideonella livida</name>
    <dbReference type="NCBI Taxonomy" id="2707176"/>
    <lineage>
        <taxon>Bacteria</taxon>
        <taxon>Pseudomonadati</taxon>
        <taxon>Pseudomonadota</taxon>
        <taxon>Betaproteobacteria</taxon>
        <taxon>Burkholderiales</taxon>
        <taxon>Sphaerotilaceae</taxon>
        <taxon>Ideonella</taxon>
    </lineage>
</organism>
<dbReference type="Pfam" id="PF03466">
    <property type="entry name" value="LysR_substrate"/>
    <property type="match status" value="1"/>
</dbReference>
<dbReference type="SUPFAM" id="SSF53850">
    <property type="entry name" value="Periplasmic binding protein-like II"/>
    <property type="match status" value="1"/>
</dbReference>
<reference evidence="6 7" key="1">
    <citation type="submission" date="2020-02" db="EMBL/GenBank/DDBJ databases">
        <title>Ideonella bacterium strain TBM-1.</title>
        <authorList>
            <person name="Chen W.-M."/>
        </authorList>
    </citation>
    <scope>NUCLEOTIDE SEQUENCE [LARGE SCALE GENOMIC DNA]</scope>
    <source>
        <strain evidence="6 7">TBM-1</strain>
    </source>
</reference>
<evidence type="ECO:0000256" key="2">
    <source>
        <dbReference type="ARBA" id="ARBA00023015"/>
    </source>
</evidence>
<dbReference type="EMBL" id="JAAGOH010000003">
    <property type="protein sequence ID" value="NDY90307.1"/>
    <property type="molecule type" value="Genomic_DNA"/>
</dbReference>
<sequence length="316" mass="34038">MSDSLRASQLLNRLRLRQVALLLALQQHGTLGAAATELGMTQPAATKMLQELETALACRLVEREGRGLRLTPAGQTVLGHFEGLRGAMTALARDLEGLRAGDGGTLDIGSVLAPSPTLLSRAVVAIKREQPRLRVSIHTETSDLLMDQLASGHLDLVIGRLTEGHRRADHEVKPLDDEALRVVVGPQHPWADGRAVGLLELMSQPWVLQPRGSPMREVLEQAFRHAGVDVPQDLVETASILTTSFLLAQAPMVAVLPAALADYYASRGQLCVLPIDLPGRLDAYSSIIRRDRPVNPAARRFLELLHALAPGAVDGG</sequence>
<dbReference type="GO" id="GO:0003700">
    <property type="term" value="F:DNA-binding transcription factor activity"/>
    <property type="evidence" value="ECO:0007669"/>
    <property type="project" value="InterPro"/>
</dbReference>
<accession>A0A7C9TJK8</accession>
<dbReference type="RefSeq" id="WP_163456164.1">
    <property type="nucleotide sequence ID" value="NZ_JAAGOH010000003.1"/>
</dbReference>
<dbReference type="Pfam" id="PF00126">
    <property type="entry name" value="HTH_1"/>
    <property type="match status" value="1"/>
</dbReference>
<dbReference type="Gene3D" id="3.40.190.290">
    <property type="match status" value="1"/>
</dbReference>
<dbReference type="GO" id="GO:0003677">
    <property type="term" value="F:DNA binding"/>
    <property type="evidence" value="ECO:0007669"/>
    <property type="project" value="UniProtKB-KW"/>
</dbReference>
<dbReference type="InterPro" id="IPR036390">
    <property type="entry name" value="WH_DNA-bd_sf"/>
</dbReference>
<comment type="caution">
    <text evidence="6">The sequence shown here is derived from an EMBL/GenBank/DDBJ whole genome shotgun (WGS) entry which is preliminary data.</text>
</comment>
<dbReference type="Gene3D" id="1.10.10.10">
    <property type="entry name" value="Winged helix-like DNA-binding domain superfamily/Winged helix DNA-binding domain"/>
    <property type="match status" value="1"/>
</dbReference>
<dbReference type="InterPro" id="IPR005119">
    <property type="entry name" value="LysR_subst-bd"/>
</dbReference>
<dbReference type="SUPFAM" id="SSF46785">
    <property type="entry name" value="Winged helix' DNA-binding domain"/>
    <property type="match status" value="1"/>
</dbReference>
<dbReference type="Proteomes" id="UP000484255">
    <property type="component" value="Unassembled WGS sequence"/>
</dbReference>
<comment type="similarity">
    <text evidence="1">Belongs to the LysR transcriptional regulatory family.</text>
</comment>